<dbReference type="InterPro" id="IPR020630">
    <property type="entry name" value="THF_DH/CycHdrlase_cat_dom"/>
</dbReference>
<dbReference type="Proteomes" id="UP000009131">
    <property type="component" value="Unassembled WGS sequence"/>
</dbReference>
<evidence type="ECO:0000313" key="4">
    <source>
        <dbReference type="EMBL" id="GAA97404.1"/>
    </source>
</evidence>
<feature type="domain" description="Tetrahydrofolate dehydrogenase/cyclohydrolase NAD(P)-binding" evidence="3">
    <location>
        <begin position="184"/>
        <end position="347"/>
    </location>
</feature>
<dbReference type="SUPFAM" id="SSF51735">
    <property type="entry name" value="NAD(P)-binding Rossmann-fold domains"/>
    <property type="match status" value="1"/>
</dbReference>
<dbReference type="Gene3D" id="3.40.50.10860">
    <property type="entry name" value="Leucine Dehydrogenase, chain A, domain 1"/>
    <property type="match status" value="1"/>
</dbReference>
<evidence type="ECO:0000259" key="2">
    <source>
        <dbReference type="Pfam" id="PF00763"/>
    </source>
</evidence>
<dbReference type="InParanoid" id="G7E3J4"/>
<dbReference type="InterPro" id="IPR020631">
    <property type="entry name" value="THF_DH/CycHdrlase_NAD-bd_dom"/>
</dbReference>
<dbReference type="Pfam" id="PF02882">
    <property type="entry name" value="THF_DHG_CYH_C"/>
    <property type="match status" value="1"/>
</dbReference>
<dbReference type="RefSeq" id="XP_014567993.1">
    <property type="nucleotide sequence ID" value="XM_014712507.1"/>
</dbReference>
<dbReference type="OrthoDB" id="41403at2759"/>
<comment type="caution">
    <text evidence="4">The sequence shown here is derived from an EMBL/GenBank/DDBJ whole genome shotgun (WGS) entry which is preliminary data.</text>
</comment>
<dbReference type="InterPro" id="IPR046346">
    <property type="entry name" value="Aminoacid_DH-like_N_sf"/>
</dbReference>
<dbReference type="PANTHER" id="PTHR48099:SF3">
    <property type="entry name" value="METHYLENETETRAHYDROFOLATE DEHYDROGENASE [NAD(+)]"/>
    <property type="match status" value="1"/>
</dbReference>
<dbReference type="SUPFAM" id="SSF53223">
    <property type="entry name" value="Aminoacid dehydrogenase-like, N-terminal domain"/>
    <property type="match status" value="1"/>
</dbReference>
<gene>
    <name evidence="4" type="primary">Mo04082</name>
    <name evidence="4" type="ORF">E5Q_04082</name>
</gene>
<dbReference type="HOGENOM" id="CLU_031413_0_0_1"/>
<dbReference type="GO" id="GO:0005829">
    <property type="term" value="C:cytosol"/>
    <property type="evidence" value="ECO:0007669"/>
    <property type="project" value="TreeGrafter"/>
</dbReference>
<reference evidence="4 5" key="1">
    <citation type="journal article" date="2011" name="J. Gen. Appl. Microbiol.">
        <title>Draft genome sequencing of the enigmatic basidiomycete Mixia osmundae.</title>
        <authorList>
            <person name="Nishida H."/>
            <person name="Nagatsuka Y."/>
            <person name="Sugiyama J."/>
        </authorList>
    </citation>
    <scope>NUCLEOTIDE SEQUENCE [LARGE SCALE GENOMIC DNA]</scope>
    <source>
        <strain evidence="5">CBS 9802 / IAM 14324 / JCM 22182 / KY 12970</strain>
    </source>
</reference>
<proteinExistence type="predicted"/>
<evidence type="ECO:0000313" key="5">
    <source>
        <dbReference type="Proteomes" id="UP000009131"/>
    </source>
</evidence>
<keyword evidence="5" id="KW-1185">Reference proteome</keyword>
<reference evidence="4 5" key="2">
    <citation type="journal article" date="2012" name="Open Biol.">
        <title>Characteristics of nucleosomes and linker DNA regions on the genome of the basidiomycete Mixia osmundae revealed by mono- and dinucleosome mapping.</title>
        <authorList>
            <person name="Nishida H."/>
            <person name="Kondo S."/>
            <person name="Matsumoto T."/>
            <person name="Suzuki Y."/>
            <person name="Yoshikawa H."/>
            <person name="Taylor T.D."/>
            <person name="Sugiyama J."/>
        </authorList>
    </citation>
    <scope>NUCLEOTIDE SEQUENCE [LARGE SCALE GENOMIC DNA]</scope>
    <source>
        <strain evidence="5">CBS 9802 / IAM 14324 / JCM 22182 / KY 12970</strain>
    </source>
</reference>
<protein>
    <recommendedName>
        <fullName evidence="6">Methylenetetrahydrofolate dehydrogenase</fullName>
    </recommendedName>
</protein>
<dbReference type="OMA" id="CKVITAE"/>
<dbReference type="eggNOG" id="KOG0089">
    <property type="taxonomic scope" value="Eukaryota"/>
</dbReference>
<evidence type="ECO:0000256" key="1">
    <source>
        <dbReference type="SAM" id="MobiDB-lite"/>
    </source>
</evidence>
<evidence type="ECO:0008006" key="6">
    <source>
        <dbReference type="Google" id="ProtNLM"/>
    </source>
</evidence>
<dbReference type="GO" id="GO:0004487">
    <property type="term" value="F:methylenetetrahydrofolate dehydrogenase (NAD+) activity"/>
    <property type="evidence" value="ECO:0007669"/>
    <property type="project" value="TreeGrafter"/>
</dbReference>
<dbReference type="STRING" id="764103.G7E3J4"/>
<dbReference type="FunCoup" id="G7E3J4">
    <property type="interactions" value="326"/>
</dbReference>
<dbReference type="GO" id="GO:0004488">
    <property type="term" value="F:methylenetetrahydrofolate dehydrogenase (NADP+) activity"/>
    <property type="evidence" value="ECO:0007669"/>
    <property type="project" value="InterPro"/>
</dbReference>
<sequence length="355" mass="38876">MATVLSGAAVAKPFIADLKAATAGYASTGKRAPKLIGILANGSAPSESYASWTRKACEDVGIEFELRRYAEALPGYDPEEDGLGMYEVERGIIEANADDTVDGIMVYYPCFGTQHDQYLQQVVSPSKDVEGLNFLFRFNLYHNQRQVNPKSLTANHFASLASTSRIPYSDGAKREQQRVKSILPCTPLAIVKILEHIKVYREAPFGEQAAGKTITVINRSEVVGRPLAALLSNDGARVFSVDLDGVQEFNRRRKSKDQANGTHPHHNVTKSKHTLEECLALSDVVVSGVPGDKYRVPLEHLRSGVVAINFSDGKNFGDGEGVKQRASIFVPNIGKATIVMLQRNLLRLRSYAALE</sequence>
<dbReference type="Pfam" id="PF00763">
    <property type="entry name" value="THF_DHG_CYH"/>
    <property type="match status" value="1"/>
</dbReference>
<dbReference type="GO" id="GO:0009113">
    <property type="term" value="P:purine nucleobase biosynthetic process"/>
    <property type="evidence" value="ECO:0007669"/>
    <property type="project" value="TreeGrafter"/>
</dbReference>
<organism evidence="4 5">
    <name type="scientific">Mixia osmundae (strain CBS 9802 / IAM 14324 / JCM 22182 / KY 12970)</name>
    <dbReference type="NCBI Taxonomy" id="764103"/>
    <lineage>
        <taxon>Eukaryota</taxon>
        <taxon>Fungi</taxon>
        <taxon>Dikarya</taxon>
        <taxon>Basidiomycota</taxon>
        <taxon>Pucciniomycotina</taxon>
        <taxon>Mixiomycetes</taxon>
        <taxon>Mixiales</taxon>
        <taxon>Mixiaceae</taxon>
        <taxon>Mixia</taxon>
    </lineage>
</organism>
<dbReference type="InterPro" id="IPR036291">
    <property type="entry name" value="NAD(P)-bd_dom_sf"/>
</dbReference>
<accession>G7E3J4</accession>
<dbReference type="Gene3D" id="3.40.50.720">
    <property type="entry name" value="NAD(P)-binding Rossmann-like Domain"/>
    <property type="match status" value="1"/>
</dbReference>
<dbReference type="AlphaFoldDB" id="G7E3J4"/>
<name>G7E3J4_MIXOS</name>
<feature type="region of interest" description="Disordered" evidence="1">
    <location>
        <begin position="252"/>
        <end position="271"/>
    </location>
</feature>
<evidence type="ECO:0000259" key="3">
    <source>
        <dbReference type="Pfam" id="PF02882"/>
    </source>
</evidence>
<dbReference type="PANTHER" id="PTHR48099">
    <property type="entry name" value="C-1-TETRAHYDROFOLATE SYNTHASE, CYTOPLASMIC-RELATED"/>
    <property type="match status" value="1"/>
</dbReference>
<dbReference type="EMBL" id="BABT02000119">
    <property type="protein sequence ID" value="GAA97404.1"/>
    <property type="molecule type" value="Genomic_DNA"/>
</dbReference>
<feature type="domain" description="Tetrahydrofolate dehydrogenase/cyclohydrolase catalytic" evidence="2">
    <location>
        <begin position="5"/>
        <end position="130"/>
    </location>
</feature>